<proteinExistence type="predicted"/>
<dbReference type="EMBL" id="VJMH01005726">
    <property type="protein sequence ID" value="KAF0693298.1"/>
    <property type="molecule type" value="Genomic_DNA"/>
</dbReference>
<dbReference type="Proteomes" id="UP000332933">
    <property type="component" value="Unassembled WGS sequence"/>
</dbReference>
<evidence type="ECO:0000313" key="3">
    <source>
        <dbReference type="Proteomes" id="UP000332933"/>
    </source>
</evidence>
<sequence length="388" mass="42809">MGDQLRSIHCNLDFLSLESIASCVLDSTDNTIVVQADSAVVQLVLPFLKTLLLIVECVDFLADEGAANDLPLLPATLPSFDSLEKVIQALESIHNAVSSLSMELVALVGRLADGSNVDISHLRQDFSQSIQEFTQSSATTTLIHDLFDAIAAEKNLQSPRLLFGFRKDAIDGTTWVCQAHSSSPTSSAIQTYLRCQAFGCWTLRYLMSQMVFQLRFQCEKHDQGSCKYASKSFAILGGSSLMCTILPILRACALLLKGLTLASFYDLEMGNGFQFDFQNALRHVNFVEALNVLHKTTGPRLAFEPTLVALVDRLENEELVDNQAQNAMKVMRQMFLDLRASVTLADTITQIGLDATKSQLNDLQQLERTSSKESALWVCNFHAMEVAP</sequence>
<reference evidence="1" key="2">
    <citation type="submission" date="2019-06" db="EMBL/GenBank/DDBJ databases">
        <title>Genomics analysis of Aphanomyces spp. identifies a new class of oomycete effector associated with host adaptation.</title>
        <authorList>
            <person name="Gaulin E."/>
        </authorList>
    </citation>
    <scope>NUCLEOTIDE SEQUENCE</scope>
    <source>
        <strain evidence="1">CBS 578.67</strain>
    </source>
</reference>
<protein>
    <submittedName>
        <fullName evidence="2">Aste57867_15722 protein</fullName>
    </submittedName>
</protein>
<accession>A0A485L3Q5</accession>
<evidence type="ECO:0000313" key="2">
    <source>
        <dbReference type="EMBL" id="VFT92513.1"/>
    </source>
</evidence>
<keyword evidence="3" id="KW-1185">Reference proteome</keyword>
<name>A0A485L3Q5_9STRA</name>
<evidence type="ECO:0000313" key="1">
    <source>
        <dbReference type="EMBL" id="KAF0693298.1"/>
    </source>
</evidence>
<reference evidence="2 3" key="1">
    <citation type="submission" date="2019-03" db="EMBL/GenBank/DDBJ databases">
        <authorList>
            <person name="Gaulin E."/>
            <person name="Dumas B."/>
        </authorList>
    </citation>
    <scope>NUCLEOTIDE SEQUENCE [LARGE SCALE GENOMIC DNA]</scope>
    <source>
        <strain evidence="2">CBS 568.67</strain>
    </source>
</reference>
<gene>
    <name evidence="2" type="primary">Aste57867_15722</name>
    <name evidence="1" type="ORF">As57867_015666</name>
    <name evidence="2" type="ORF">ASTE57867_15722</name>
</gene>
<dbReference type="AlphaFoldDB" id="A0A485L3Q5"/>
<dbReference type="EMBL" id="CAADRA010005747">
    <property type="protein sequence ID" value="VFT92513.1"/>
    <property type="molecule type" value="Genomic_DNA"/>
</dbReference>
<organism evidence="2 3">
    <name type="scientific">Aphanomyces stellatus</name>
    <dbReference type="NCBI Taxonomy" id="120398"/>
    <lineage>
        <taxon>Eukaryota</taxon>
        <taxon>Sar</taxon>
        <taxon>Stramenopiles</taxon>
        <taxon>Oomycota</taxon>
        <taxon>Saprolegniomycetes</taxon>
        <taxon>Saprolegniales</taxon>
        <taxon>Verrucalvaceae</taxon>
        <taxon>Aphanomyces</taxon>
    </lineage>
</organism>